<evidence type="ECO:0000256" key="2">
    <source>
        <dbReference type="ARBA" id="ARBA00022723"/>
    </source>
</evidence>
<dbReference type="OrthoDB" id="2563500at2759"/>
<dbReference type="GO" id="GO:0000981">
    <property type="term" value="F:DNA-binding transcription factor activity, RNA polymerase II-specific"/>
    <property type="evidence" value="ECO:0007669"/>
    <property type="project" value="InterPro"/>
</dbReference>
<dbReference type="GO" id="GO:0006351">
    <property type="term" value="P:DNA-templated transcription"/>
    <property type="evidence" value="ECO:0007669"/>
    <property type="project" value="InterPro"/>
</dbReference>
<protein>
    <recommendedName>
        <fullName evidence="8">Zn(2)-C6 fungal-type domain-containing protein</fullName>
    </recommendedName>
</protein>
<dbReference type="Proteomes" id="UP000234275">
    <property type="component" value="Unassembled WGS sequence"/>
</dbReference>
<feature type="domain" description="Zn(2)-C6 fungal-type" evidence="8">
    <location>
        <begin position="64"/>
        <end position="94"/>
    </location>
</feature>
<dbReference type="VEuPathDB" id="FungiDB:P170DRAFT_514649"/>
<comment type="caution">
    <text evidence="9">The sequence shown here is derived from an EMBL/GenBank/DDBJ whole genome shotgun (WGS) entry which is preliminary data.</text>
</comment>
<dbReference type="SUPFAM" id="SSF57701">
    <property type="entry name" value="Zn2/Cys6 DNA-binding domain"/>
    <property type="match status" value="2"/>
</dbReference>
<dbReference type="AlphaFoldDB" id="A0A2I2FS26"/>
<evidence type="ECO:0000259" key="8">
    <source>
        <dbReference type="PROSITE" id="PS50048"/>
    </source>
</evidence>
<dbReference type="PANTHER" id="PTHR47338">
    <property type="entry name" value="ZN(II)2CYS6 TRANSCRIPTION FACTOR (EUROFUNG)-RELATED"/>
    <property type="match status" value="1"/>
</dbReference>
<dbReference type="InterPro" id="IPR007219">
    <property type="entry name" value="XnlR_reg_dom"/>
</dbReference>
<organism evidence="9 10">
    <name type="scientific">Aspergillus steynii IBT 23096</name>
    <dbReference type="NCBI Taxonomy" id="1392250"/>
    <lineage>
        <taxon>Eukaryota</taxon>
        <taxon>Fungi</taxon>
        <taxon>Dikarya</taxon>
        <taxon>Ascomycota</taxon>
        <taxon>Pezizomycotina</taxon>
        <taxon>Eurotiomycetes</taxon>
        <taxon>Eurotiomycetidae</taxon>
        <taxon>Eurotiales</taxon>
        <taxon>Aspergillaceae</taxon>
        <taxon>Aspergillus</taxon>
        <taxon>Aspergillus subgen. Circumdati</taxon>
    </lineage>
</organism>
<dbReference type="GO" id="GO:0008270">
    <property type="term" value="F:zinc ion binding"/>
    <property type="evidence" value="ECO:0007669"/>
    <property type="project" value="InterPro"/>
</dbReference>
<dbReference type="EMBL" id="MSFO01000011">
    <property type="protein sequence ID" value="PLB43435.1"/>
    <property type="molecule type" value="Genomic_DNA"/>
</dbReference>
<gene>
    <name evidence="9" type="ORF">P170DRAFT_514649</name>
</gene>
<dbReference type="RefSeq" id="XP_024698737.1">
    <property type="nucleotide sequence ID" value="XM_024855236.1"/>
</dbReference>
<dbReference type="PROSITE" id="PS50048">
    <property type="entry name" value="ZN2_CY6_FUNGAL_2"/>
    <property type="match status" value="2"/>
</dbReference>
<proteinExistence type="predicted"/>
<dbReference type="GO" id="GO:0005634">
    <property type="term" value="C:nucleus"/>
    <property type="evidence" value="ECO:0007669"/>
    <property type="project" value="UniProtKB-SubCell"/>
</dbReference>
<keyword evidence="4" id="KW-0238">DNA-binding</keyword>
<keyword evidence="3" id="KW-0805">Transcription regulation</keyword>
<dbReference type="SMART" id="SM00066">
    <property type="entry name" value="GAL4"/>
    <property type="match status" value="2"/>
</dbReference>
<dbReference type="PANTHER" id="PTHR47338:SF7">
    <property type="entry name" value="ZN(II)2CYS6 TRANSCRIPTION FACTOR (EUROFUNG)"/>
    <property type="match status" value="1"/>
</dbReference>
<dbReference type="PROSITE" id="PS00463">
    <property type="entry name" value="ZN2_CY6_FUNGAL_1"/>
    <property type="match status" value="2"/>
</dbReference>
<evidence type="ECO:0000256" key="3">
    <source>
        <dbReference type="ARBA" id="ARBA00023015"/>
    </source>
</evidence>
<evidence type="ECO:0000313" key="10">
    <source>
        <dbReference type="Proteomes" id="UP000234275"/>
    </source>
</evidence>
<dbReference type="SMART" id="SM00906">
    <property type="entry name" value="Fungal_trans"/>
    <property type="match status" value="1"/>
</dbReference>
<dbReference type="CDD" id="cd12148">
    <property type="entry name" value="fungal_TF_MHR"/>
    <property type="match status" value="1"/>
</dbReference>
<dbReference type="InterPro" id="IPR036864">
    <property type="entry name" value="Zn2-C6_fun-type_DNA-bd_sf"/>
</dbReference>
<evidence type="ECO:0000256" key="6">
    <source>
        <dbReference type="ARBA" id="ARBA00023242"/>
    </source>
</evidence>
<dbReference type="Pfam" id="PF04082">
    <property type="entry name" value="Fungal_trans"/>
    <property type="match status" value="1"/>
</dbReference>
<name>A0A2I2FS26_9EURO</name>
<comment type="subcellular location">
    <subcellularLocation>
        <location evidence="1">Nucleus</location>
    </subcellularLocation>
</comment>
<keyword evidence="6" id="KW-0539">Nucleus</keyword>
<feature type="region of interest" description="Disordered" evidence="7">
    <location>
        <begin position="558"/>
        <end position="583"/>
    </location>
</feature>
<sequence>MPSSLRASYRSKTCHQCRSRKVRCDGRPETCSNCDRLQFSCSFQTHSVDTGSSGRPERLRAKTACTRCHSLKVRCSGHVPSCVRCQKRGKNCVYPSTSSVTGSSESSGLDKGKGDERIEVSAEPETSLAQTKSFIEPDIQRFQAALDTFFARVYPLPGYSFLHRISLYDRFHRGEVDNALLLSIVATTTTLIELDPEAREYGFQCLQAAERIILNSLGQPSIMKTQALLLIIRCKMCIGEHSSAFPLVAILARMAFSLRLNYERPGRSFIAHEARRRLMWAVYMLDTIWAGGLLEFTTCPVDAIHQGLPCQEENFELDSPPEQEIFLYSKSQIPGLLASSACIAHLRDQVLRCVKKFAAGMCTSGDIIHGIQQREADLQAFHDRLPQSVKYSDRNLRLRAHSPWLCRFIFVNLLWHQCHCDLYRCITTGLIESIPASTFHQLDSSFVSRCQERCALHAETIAEIFMSLMTLSTDTIIPLEMAACAYQEYGSSCLEIVKRVSFTSPSVQRIETDLKALLDEVLSPHQSSSPESHPPTPDTTPRQVLSIHSLIIRSEFGDDSDEVGLADEPPNSEPRSQIKEPFPNAQEVLPSLLSTFSPGSLENDMWLEGTGIEAWDKQETGFDLMRQMQWDGTGYLA</sequence>
<dbReference type="GO" id="GO:0003677">
    <property type="term" value="F:DNA binding"/>
    <property type="evidence" value="ECO:0007669"/>
    <property type="project" value="UniProtKB-KW"/>
</dbReference>
<feature type="region of interest" description="Disordered" evidence="7">
    <location>
        <begin position="94"/>
        <end position="115"/>
    </location>
</feature>
<reference evidence="9 10" key="1">
    <citation type="submission" date="2016-12" db="EMBL/GenBank/DDBJ databases">
        <title>The genomes of Aspergillus section Nigri reveals drivers in fungal speciation.</title>
        <authorList>
            <consortium name="DOE Joint Genome Institute"/>
            <person name="Vesth T.C."/>
            <person name="Nybo J."/>
            <person name="Theobald S."/>
            <person name="Brandl J."/>
            <person name="Frisvad J.C."/>
            <person name="Nielsen K.F."/>
            <person name="Lyhne E.K."/>
            <person name="Kogle M.E."/>
            <person name="Kuo A."/>
            <person name="Riley R."/>
            <person name="Clum A."/>
            <person name="Nolan M."/>
            <person name="Lipzen A."/>
            <person name="Salamov A."/>
            <person name="Henrissat B."/>
            <person name="Wiebenga A."/>
            <person name="De Vries R.P."/>
            <person name="Grigoriev I.V."/>
            <person name="Mortensen U.H."/>
            <person name="Andersen M.R."/>
            <person name="Baker S.E."/>
        </authorList>
    </citation>
    <scope>NUCLEOTIDE SEQUENCE [LARGE SCALE GENOMIC DNA]</scope>
    <source>
        <strain evidence="9 10">IBT 23096</strain>
    </source>
</reference>
<keyword evidence="10" id="KW-1185">Reference proteome</keyword>
<dbReference type="GO" id="GO:0009893">
    <property type="term" value="P:positive regulation of metabolic process"/>
    <property type="evidence" value="ECO:0007669"/>
    <property type="project" value="UniProtKB-ARBA"/>
</dbReference>
<feature type="region of interest" description="Disordered" evidence="7">
    <location>
        <begin position="523"/>
        <end position="542"/>
    </location>
</feature>
<evidence type="ECO:0000256" key="7">
    <source>
        <dbReference type="SAM" id="MobiDB-lite"/>
    </source>
</evidence>
<dbReference type="Gene3D" id="4.10.240.10">
    <property type="entry name" value="Zn(2)-C6 fungal-type DNA-binding domain"/>
    <property type="match status" value="2"/>
</dbReference>
<evidence type="ECO:0000256" key="1">
    <source>
        <dbReference type="ARBA" id="ARBA00004123"/>
    </source>
</evidence>
<evidence type="ECO:0000256" key="4">
    <source>
        <dbReference type="ARBA" id="ARBA00023125"/>
    </source>
</evidence>
<feature type="compositionally biased region" description="Low complexity" evidence="7">
    <location>
        <begin position="96"/>
        <end position="107"/>
    </location>
</feature>
<keyword evidence="5" id="KW-0804">Transcription</keyword>
<dbReference type="CDD" id="cd00067">
    <property type="entry name" value="GAL4"/>
    <property type="match status" value="2"/>
</dbReference>
<dbReference type="InterPro" id="IPR050815">
    <property type="entry name" value="TF_fung"/>
</dbReference>
<evidence type="ECO:0000313" key="9">
    <source>
        <dbReference type="EMBL" id="PLB43435.1"/>
    </source>
</evidence>
<dbReference type="STRING" id="1392250.A0A2I2FS26"/>
<dbReference type="InterPro" id="IPR001138">
    <property type="entry name" value="Zn2Cys6_DnaBD"/>
</dbReference>
<keyword evidence="2" id="KW-0479">Metal-binding</keyword>
<evidence type="ECO:0000256" key="5">
    <source>
        <dbReference type="ARBA" id="ARBA00023163"/>
    </source>
</evidence>
<dbReference type="Pfam" id="PF00172">
    <property type="entry name" value="Zn_clus"/>
    <property type="match status" value="2"/>
</dbReference>
<feature type="domain" description="Zn(2)-C6 fungal-type" evidence="8">
    <location>
        <begin position="13"/>
        <end position="43"/>
    </location>
</feature>
<dbReference type="GeneID" id="36562942"/>
<accession>A0A2I2FS26</accession>